<feature type="region of interest" description="Disordered" evidence="1">
    <location>
        <begin position="76"/>
        <end position="95"/>
    </location>
</feature>
<feature type="region of interest" description="Disordered" evidence="1">
    <location>
        <begin position="168"/>
        <end position="187"/>
    </location>
</feature>
<sequence length="461" mass="52717">MSRYSPLNEKQLEVLRWIAQGYPQRDWPDHTHKSSALALQGRGLVKVSKKGGTWSAAITDDGRYYLDHGRYSDHIERRSRKAATSASTTADSPTALPRAKVEINDLIERVQITGGALRVEDPSIELRAAYRRAINHAIATGEVPQGYLLQYTGRDRGDLTIRLVASKDRPQRRERSATVPIPDAVDGNNDAAARLEQESRLDVSASARTRALRIVQGIAEEAGRRGHGFGLRPDSHPGFRISIGEDHYDFTVYEEYDHVEHYPDEEVGTKKYPWQRVSPRTTALPSGRLAIQLQRGTVRGASRWADRTRWTLIDKLPEVFRRIEDAAHTAREERHRRQEEERRLHDQWKSAVADARGRYLTELNRNRVRDQAEAWRRAHDLRSYAAGLRNHADEETDATTRRRIGDWADWAQHEAEEIDPLKELDELGFLTPDTIAAEDLDPFMPRGLTARHPPRANRLIW</sequence>
<evidence type="ECO:0000313" key="2">
    <source>
        <dbReference type="EMBL" id="MBB4934736.1"/>
    </source>
</evidence>
<dbReference type="RefSeq" id="WP_184584317.1">
    <property type="nucleotide sequence ID" value="NZ_JACHJT010000002.1"/>
</dbReference>
<dbReference type="Proteomes" id="UP000523007">
    <property type="component" value="Unassembled WGS sequence"/>
</dbReference>
<evidence type="ECO:0008006" key="4">
    <source>
        <dbReference type="Google" id="ProtNLM"/>
    </source>
</evidence>
<dbReference type="EMBL" id="JACHJT010000002">
    <property type="protein sequence ID" value="MBB4934736.1"/>
    <property type="molecule type" value="Genomic_DNA"/>
</dbReference>
<name>A0A7W7RNJ4_9ACTN</name>
<evidence type="ECO:0000313" key="3">
    <source>
        <dbReference type="Proteomes" id="UP000523007"/>
    </source>
</evidence>
<accession>A0A7W7RNJ4</accession>
<feature type="compositionally biased region" description="Low complexity" evidence="1">
    <location>
        <begin position="82"/>
        <end position="95"/>
    </location>
</feature>
<organism evidence="2 3">
    <name type="scientific">Lipingzhangella halophila</name>
    <dbReference type="NCBI Taxonomy" id="1783352"/>
    <lineage>
        <taxon>Bacteria</taxon>
        <taxon>Bacillati</taxon>
        <taxon>Actinomycetota</taxon>
        <taxon>Actinomycetes</taxon>
        <taxon>Streptosporangiales</taxon>
        <taxon>Nocardiopsidaceae</taxon>
        <taxon>Lipingzhangella</taxon>
    </lineage>
</organism>
<keyword evidence="3" id="KW-1185">Reference proteome</keyword>
<protein>
    <recommendedName>
        <fullName evidence="4">PE-PGRS family protein</fullName>
    </recommendedName>
</protein>
<dbReference type="AlphaFoldDB" id="A0A7W7RNJ4"/>
<comment type="caution">
    <text evidence="2">The sequence shown here is derived from an EMBL/GenBank/DDBJ whole genome shotgun (WGS) entry which is preliminary data.</text>
</comment>
<reference evidence="2 3" key="1">
    <citation type="submission" date="2020-08" db="EMBL/GenBank/DDBJ databases">
        <title>Sequencing the genomes of 1000 actinobacteria strains.</title>
        <authorList>
            <person name="Klenk H.-P."/>
        </authorList>
    </citation>
    <scope>NUCLEOTIDE SEQUENCE [LARGE SCALE GENOMIC DNA]</scope>
    <source>
        <strain evidence="2 3">DSM 102030</strain>
    </source>
</reference>
<proteinExistence type="predicted"/>
<evidence type="ECO:0000256" key="1">
    <source>
        <dbReference type="SAM" id="MobiDB-lite"/>
    </source>
</evidence>
<gene>
    <name evidence="2" type="ORF">F4561_005630</name>
</gene>